<dbReference type="EMBL" id="BNJQ01000013">
    <property type="protein sequence ID" value="GHP06556.1"/>
    <property type="molecule type" value="Genomic_DNA"/>
</dbReference>
<name>A0A830HGU3_9CHLO</name>
<dbReference type="GO" id="GO:0009941">
    <property type="term" value="C:chloroplast envelope"/>
    <property type="evidence" value="ECO:0007669"/>
    <property type="project" value="TreeGrafter"/>
</dbReference>
<dbReference type="OrthoDB" id="1716611at2759"/>
<dbReference type="GO" id="GO:0009535">
    <property type="term" value="C:chloroplast thylakoid membrane"/>
    <property type="evidence" value="ECO:0007669"/>
    <property type="project" value="TreeGrafter"/>
</dbReference>
<feature type="compositionally biased region" description="Basic and acidic residues" evidence="1">
    <location>
        <begin position="151"/>
        <end position="166"/>
    </location>
</feature>
<proteinExistence type="predicted"/>
<dbReference type="PANTHER" id="PTHR36793">
    <property type="entry name" value="RIBOSOMAL RNA SMALL SUBUNIT METHYLTRANSFERASE J"/>
    <property type="match status" value="1"/>
</dbReference>
<evidence type="ECO:0000313" key="3">
    <source>
        <dbReference type="EMBL" id="GHP06556.1"/>
    </source>
</evidence>
<feature type="domain" description="Armadillo-like repeats" evidence="2">
    <location>
        <begin position="303"/>
        <end position="394"/>
    </location>
</feature>
<dbReference type="AlphaFoldDB" id="A0A830HGU3"/>
<feature type="region of interest" description="Disordered" evidence="1">
    <location>
        <begin position="139"/>
        <end position="174"/>
    </location>
</feature>
<dbReference type="Pfam" id="PF22915">
    <property type="entry name" value="ARMH5"/>
    <property type="match status" value="1"/>
</dbReference>
<gene>
    <name evidence="3" type="ORF">PPROV_000530100</name>
</gene>
<evidence type="ECO:0000259" key="2">
    <source>
        <dbReference type="Pfam" id="PF22915"/>
    </source>
</evidence>
<evidence type="ECO:0000256" key="1">
    <source>
        <dbReference type="SAM" id="MobiDB-lite"/>
    </source>
</evidence>
<keyword evidence="4" id="KW-1185">Reference proteome</keyword>
<organism evidence="3 4">
    <name type="scientific">Pycnococcus provasolii</name>
    <dbReference type="NCBI Taxonomy" id="41880"/>
    <lineage>
        <taxon>Eukaryota</taxon>
        <taxon>Viridiplantae</taxon>
        <taxon>Chlorophyta</taxon>
        <taxon>Pseudoscourfieldiophyceae</taxon>
        <taxon>Pseudoscourfieldiales</taxon>
        <taxon>Pycnococcaceae</taxon>
        <taxon>Pycnococcus</taxon>
    </lineage>
</organism>
<comment type="caution">
    <text evidence="3">The sequence shown here is derived from an EMBL/GenBank/DDBJ whole genome shotgun (WGS) entry which is preliminary data.</text>
</comment>
<dbReference type="PANTHER" id="PTHR36793:SF1">
    <property type="entry name" value="RIBOSOMAL RNA SMALL SUBUNIT METHYLTRANSFERASE J"/>
    <property type="match status" value="1"/>
</dbReference>
<dbReference type="InterPro" id="IPR055241">
    <property type="entry name" value="Armadillo_rpt_dom"/>
</dbReference>
<evidence type="ECO:0000313" key="4">
    <source>
        <dbReference type="Proteomes" id="UP000660262"/>
    </source>
</evidence>
<dbReference type="Proteomes" id="UP000660262">
    <property type="component" value="Unassembled WGS sequence"/>
</dbReference>
<sequence length="447" mass="47628">MAPAPCMPLTRGAAGGAARDGFVVKRRVVRLTQRSSRRALSCTLFSSAWGCPTSSSCLASSRRKRESVRLYARGRKGAGSLTQSLLDEAMQEEEAIEAAQEAARARAAEARAAKLGDAAGDASAGDNAGDAAKMFDTEGASTGAAGTSTQKDGEDTPKDAEGRETVDGEASAEAAATAGLDAKVKAAADADDADEEGVAATGAEATAGEAARSSFTQSIAARLPPAVRNNPALQVAFGLPLTVLAGTFLWSVGKVVRHKLSPRTRRKRLVARNLGVIEKLNKYLPTRREELTPQLVRAVRSQSGFSAEEVFRKYLRYVLDQRPFDTNAVADIIALRDAAGLNAETTSRALEELSRRMYQSYGALMLKTDGMGASGAQRKVTGRNYFRKIMYLCELKEVLPQASENGDGDSSESTLFGRRQLQDMFGATDDDVEEVRMTKEDVVAADV</sequence>
<accession>A0A830HGU3</accession>
<reference evidence="3" key="1">
    <citation type="submission" date="2020-10" db="EMBL/GenBank/DDBJ databases">
        <title>Unveiling of a novel bifunctional photoreceptor, Dualchrome1, isolated from a cosmopolitan green alga.</title>
        <authorList>
            <person name="Suzuki S."/>
            <person name="Kawachi M."/>
        </authorList>
    </citation>
    <scope>NUCLEOTIDE SEQUENCE</scope>
    <source>
        <strain evidence="3">NIES 2893</strain>
    </source>
</reference>
<protein>
    <recommendedName>
        <fullName evidence="2">Armadillo-like repeats domain-containing protein</fullName>
    </recommendedName>
</protein>